<sequence>MIWKKLRKARCWATQHCWLLVLDPVSLHATLWDPVARERVDLPRLAKALPKNCKCLLSHEKPTSHGCVVLVVDLDSPVLWYCRVSHHDWYTHEYSFEKHPGFQIQSVTAVHRDFYFSVSPTELVCMELMCYEFAPEPWFTTVEHGKIWLAGGFPLEKAPQHLVESRQELLVFIQYYPMSIGGYKNFGVWKMDFLKREWTKVYPLSDRVLLLGPSRFAASLPASELGVEDSCVYLIGDDNVMQIRSLKLFACNRLPYPFNPDMSGVYTLAANACGFDVPV</sequence>
<dbReference type="Proteomes" id="UP001732700">
    <property type="component" value="Chromosome 7A"/>
</dbReference>
<dbReference type="EnsemblPlants" id="AVESA.00010b.r2.7AG1223730.1">
    <property type="protein sequence ID" value="AVESA.00010b.r2.7AG1223730.1.CDS"/>
    <property type="gene ID" value="AVESA.00010b.r2.7AG1223730"/>
</dbReference>
<protein>
    <submittedName>
        <fullName evidence="1">Uncharacterized protein</fullName>
    </submittedName>
</protein>
<reference evidence="1" key="1">
    <citation type="submission" date="2021-05" db="EMBL/GenBank/DDBJ databases">
        <authorList>
            <person name="Scholz U."/>
            <person name="Mascher M."/>
            <person name="Fiebig A."/>
        </authorList>
    </citation>
    <scope>NUCLEOTIDE SEQUENCE [LARGE SCALE GENOMIC DNA]</scope>
</reference>
<name>A0ACD5ZW78_AVESA</name>
<proteinExistence type="predicted"/>
<reference evidence="1" key="2">
    <citation type="submission" date="2025-09" db="UniProtKB">
        <authorList>
            <consortium name="EnsemblPlants"/>
        </authorList>
    </citation>
    <scope>IDENTIFICATION</scope>
</reference>
<evidence type="ECO:0000313" key="1">
    <source>
        <dbReference type="EnsemblPlants" id="AVESA.00010b.r2.7AG1223730.1.CDS"/>
    </source>
</evidence>
<organism evidence="1 2">
    <name type="scientific">Avena sativa</name>
    <name type="common">Oat</name>
    <dbReference type="NCBI Taxonomy" id="4498"/>
    <lineage>
        <taxon>Eukaryota</taxon>
        <taxon>Viridiplantae</taxon>
        <taxon>Streptophyta</taxon>
        <taxon>Embryophyta</taxon>
        <taxon>Tracheophyta</taxon>
        <taxon>Spermatophyta</taxon>
        <taxon>Magnoliopsida</taxon>
        <taxon>Liliopsida</taxon>
        <taxon>Poales</taxon>
        <taxon>Poaceae</taxon>
        <taxon>BOP clade</taxon>
        <taxon>Pooideae</taxon>
        <taxon>Poodae</taxon>
        <taxon>Poeae</taxon>
        <taxon>Poeae Chloroplast Group 1 (Aveneae type)</taxon>
        <taxon>Aveninae</taxon>
        <taxon>Avena</taxon>
    </lineage>
</organism>
<accession>A0ACD5ZW78</accession>
<keyword evidence="2" id="KW-1185">Reference proteome</keyword>
<evidence type="ECO:0000313" key="2">
    <source>
        <dbReference type="Proteomes" id="UP001732700"/>
    </source>
</evidence>